<sequence>MRLPFPRSSPPPPLARSPRVGAFGWIPAAATATATAAATALLLFVRAGTASGLSPHQAAASYAEARRVRALEGPSAAVALYRSLLDRYPGDATAAARIAADPYQASKHDRLGRGGSPRERREATRFLQESFGFERESVAGLVFAGPVPGNGNGNGDSNNDDDGNGKCGHESQGPTLDHRLFRALRSSAPLYLKARGAGTVVPPLPATPLEACVQLFLMGVSLPTETCKELLGRRFVELAETLGLAFTTGGGGAEAGAEASGERAPDPAGSWFVPYAHVFPVSIGDKTLYLATDLHPTVLSSTTVGGSGSTPGGSGGSTEDGAVMYIGPDSL</sequence>
<evidence type="ECO:0000313" key="3">
    <source>
        <dbReference type="Proteomes" id="UP000291116"/>
    </source>
</evidence>
<gene>
    <name evidence="2" type="ORF">PSNMU_V1.4_AUG-EV-PASAV3_0025140</name>
</gene>
<proteinExistence type="predicted"/>
<keyword evidence="3" id="KW-1185">Reference proteome</keyword>
<dbReference type="OrthoDB" id="269872at2759"/>
<feature type="region of interest" description="Disordered" evidence="1">
    <location>
        <begin position="145"/>
        <end position="174"/>
    </location>
</feature>
<dbReference type="Proteomes" id="UP000291116">
    <property type="component" value="Unassembled WGS sequence"/>
</dbReference>
<organism evidence="2 3">
    <name type="scientific">Pseudo-nitzschia multistriata</name>
    <dbReference type="NCBI Taxonomy" id="183589"/>
    <lineage>
        <taxon>Eukaryota</taxon>
        <taxon>Sar</taxon>
        <taxon>Stramenopiles</taxon>
        <taxon>Ochrophyta</taxon>
        <taxon>Bacillariophyta</taxon>
        <taxon>Bacillariophyceae</taxon>
        <taxon>Bacillariophycidae</taxon>
        <taxon>Bacillariales</taxon>
        <taxon>Bacillariaceae</taxon>
        <taxon>Pseudo-nitzschia</taxon>
    </lineage>
</organism>
<name>A0A448Z151_9STRA</name>
<evidence type="ECO:0000256" key="1">
    <source>
        <dbReference type="SAM" id="MobiDB-lite"/>
    </source>
</evidence>
<dbReference type="AlphaFoldDB" id="A0A448Z151"/>
<reference evidence="2 3" key="1">
    <citation type="submission" date="2019-01" db="EMBL/GenBank/DDBJ databases">
        <authorList>
            <person name="Ferrante I. M."/>
        </authorList>
    </citation>
    <scope>NUCLEOTIDE SEQUENCE [LARGE SCALE GENOMIC DNA]</scope>
    <source>
        <strain evidence="2 3">B856</strain>
    </source>
</reference>
<protein>
    <submittedName>
        <fullName evidence="2">Uncharacterized protein</fullName>
    </submittedName>
</protein>
<feature type="compositionally biased region" description="Gly residues" evidence="1">
    <location>
        <begin position="305"/>
        <end position="318"/>
    </location>
</feature>
<accession>A0A448Z151</accession>
<feature type="region of interest" description="Disordered" evidence="1">
    <location>
        <begin position="300"/>
        <end position="331"/>
    </location>
</feature>
<dbReference type="EMBL" id="CAACVS010000068">
    <property type="protein sequence ID" value="VEU35768.1"/>
    <property type="molecule type" value="Genomic_DNA"/>
</dbReference>
<evidence type="ECO:0000313" key="2">
    <source>
        <dbReference type="EMBL" id="VEU35768.1"/>
    </source>
</evidence>